<evidence type="ECO:0000313" key="1">
    <source>
        <dbReference type="EMBL" id="KAI9272947.1"/>
    </source>
</evidence>
<feature type="non-terminal residue" evidence="1">
    <location>
        <position position="1"/>
    </location>
</feature>
<comment type="caution">
    <text evidence="1">The sequence shown here is derived from an EMBL/GenBank/DDBJ whole genome shotgun (WGS) entry which is preliminary data.</text>
</comment>
<reference evidence="1" key="2">
    <citation type="submission" date="2023-02" db="EMBL/GenBank/DDBJ databases">
        <authorList>
            <consortium name="DOE Joint Genome Institute"/>
            <person name="Mondo S.J."/>
            <person name="Chang Y."/>
            <person name="Wang Y."/>
            <person name="Ahrendt S."/>
            <person name="Andreopoulos W."/>
            <person name="Barry K."/>
            <person name="Beard J."/>
            <person name="Benny G.L."/>
            <person name="Blankenship S."/>
            <person name="Bonito G."/>
            <person name="Cuomo C."/>
            <person name="Desiro A."/>
            <person name="Gervers K.A."/>
            <person name="Hundley H."/>
            <person name="Kuo A."/>
            <person name="LaButti K."/>
            <person name="Lang B.F."/>
            <person name="Lipzen A."/>
            <person name="O'Donnell K."/>
            <person name="Pangilinan J."/>
            <person name="Reynolds N."/>
            <person name="Sandor L."/>
            <person name="Smith M.W."/>
            <person name="Tsang A."/>
            <person name="Grigoriev I.V."/>
            <person name="Stajich J.E."/>
            <person name="Spatafora J.W."/>
        </authorList>
    </citation>
    <scope>NUCLEOTIDE SEQUENCE</scope>
    <source>
        <strain evidence="1">RSA 2281</strain>
    </source>
</reference>
<name>A0AAD5K7T2_9FUNG</name>
<dbReference type="AlphaFoldDB" id="A0AAD5K7T2"/>
<accession>A0AAD5K7T2</accession>
<protein>
    <submittedName>
        <fullName evidence="1">Uncharacterized protein</fullName>
    </submittedName>
</protein>
<gene>
    <name evidence="1" type="ORF">BDA99DRAFT_406085</name>
</gene>
<dbReference type="EMBL" id="JAIXMP010000005">
    <property type="protein sequence ID" value="KAI9272947.1"/>
    <property type="molecule type" value="Genomic_DNA"/>
</dbReference>
<proteinExistence type="predicted"/>
<sequence>DLNFCTYCDTRISHYSKSLYCSEECLKTDALKNHPLLGYEWKDFVDFPRRSSSPRRKNQTS</sequence>
<feature type="non-terminal residue" evidence="1">
    <location>
        <position position="61"/>
    </location>
</feature>
<dbReference type="InterPro" id="IPR024368">
    <property type="entry name" value="Ecl1/2/3"/>
</dbReference>
<reference evidence="1" key="1">
    <citation type="journal article" date="2022" name="IScience">
        <title>Evolution of zygomycete secretomes and the origins of terrestrial fungal ecologies.</title>
        <authorList>
            <person name="Chang Y."/>
            <person name="Wang Y."/>
            <person name="Mondo S."/>
            <person name="Ahrendt S."/>
            <person name="Andreopoulos W."/>
            <person name="Barry K."/>
            <person name="Beard J."/>
            <person name="Benny G.L."/>
            <person name="Blankenship S."/>
            <person name="Bonito G."/>
            <person name="Cuomo C."/>
            <person name="Desiro A."/>
            <person name="Gervers K.A."/>
            <person name="Hundley H."/>
            <person name="Kuo A."/>
            <person name="LaButti K."/>
            <person name="Lang B.F."/>
            <person name="Lipzen A."/>
            <person name="O'Donnell K."/>
            <person name="Pangilinan J."/>
            <person name="Reynolds N."/>
            <person name="Sandor L."/>
            <person name="Smith M.E."/>
            <person name="Tsang A."/>
            <person name="Grigoriev I.V."/>
            <person name="Stajich J.E."/>
            <person name="Spatafora J.W."/>
        </authorList>
    </citation>
    <scope>NUCLEOTIDE SEQUENCE</scope>
    <source>
        <strain evidence="1">RSA 2281</strain>
    </source>
</reference>
<organism evidence="1 2">
    <name type="scientific">Phascolomyces articulosus</name>
    <dbReference type="NCBI Taxonomy" id="60185"/>
    <lineage>
        <taxon>Eukaryota</taxon>
        <taxon>Fungi</taxon>
        <taxon>Fungi incertae sedis</taxon>
        <taxon>Mucoromycota</taxon>
        <taxon>Mucoromycotina</taxon>
        <taxon>Mucoromycetes</taxon>
        <taxon>Mucorales</taxon>
        <taxon>Lichtheimiaceae</taxon>
        <taxon>Phascolomyces</taxon>
    </lineage>
</organism>
<dbReference type="Pfam" id="PF12855">
    <property type="entry name" value="Ecl1"/>
    <property type="match status" value="1"/>
</dbReference>
<dbReference type="Proteomes" id="UP001209540">
    <property type="component" value="Unassembled WGS sequence"/>
</dbReference>
<keyword evidence="2" id="KW-1185">Reference proteome</keyword>
<evidence type="ECO:0000313" key="2">
    <source>
        <dbReference type="Proteomes" id="UP001209540"/>
    </source>
</evidence>